<reference evidence="1 2" key="1">
    <citation type="submission" date="2023-08" db="EMBL/GenBank/DDBJ databases">
        <title>Complete Genome Sequence of Pseudomonas entomophila TVIN A01.</title>
        <authorList>
            <person name="Shelke T."/>
            <person name="Mahar N.S."/>
            <person name="Gupta I."/>
            <person name="Gupta V."/>
        </authorList>
    </citation>
    <scope>NUCLEOTIDE SEQUENCE [LARGE SCALE GENOMIC DNA]</scope>
    <source>
        <strain evidence="1 2">TVIN-A01</strain>
    </source>
</reference>
<accession>A0ABY9QNS5</accession>
<dbReference type="Gene3D" id="3.90.1530.10">
    <property type="entry name" value="Conserved hypothetical protein from pyrococcus furiosus pfu- 392566-001, ParB domain"/>
    <property type="match status" value="1"/>
</dbReference>
<sequence length="142" mass="15924">MHHGYDIELTAIDTLRASEAIDERHARALALAILERQQWCSAVPIERRSGLVMDGNHRLFAARLLGLHSLPCVLLDYSDRRVSVQAWADGQAFDLAHLYGTIAAGQVLPYKTTRHRFQPALPPINLPLALLRQHQPPPLRQG</sequence>
<dbReference type="EMBL" id="CP132921">
    <property type="protein sequence ID" value="WMW04247.1"/>
    <property type="molecule type" value="Genomic_DNA"/>
</dbReference>
<dbReference type="GeneID" id="32805344"/>
<evidence type="ECO:0000313" key="1">
    <source>
        <dbReference type="EMBL" id="WMW04247.1"/>
    </source>
</evidence>
<evidence type="ECO:0000313" key="2">
    <source>
        <dbReference type="Proteomes" id="UP001183127"/>
    </source>
</evidence>
<dbReference type="CDD" id="cd16400">
    <property type="entry name" value="ParB_Srx_like_nuclease"/>
    <property type="match status" value="1"/>
</dbReference>
<organism evidence="1 2">
    <name type="scientific">Pseudomonas entomophila</name>
    <dbReference type="NCBI Taxonomy" id="312306"/>
    <lineage>
        <taxon>Bacteria</taxon>
        <taxon>Pseudomonadati</taxon>
        <taxon>Pseudomonadota</taxon>
        <taxon>Gammaproteobacteria</taxon>
        <taxon>Pseudomonadales</taxon>
        <taxon>Pseudomonadaceae</taxon>
        <taxon>Pseudomonas</taxon>
    </lineage>
</organism>
<dbReference type="Proteomes" id="UP001183127">
    <property type="component" value="Chromosome"/>
</dbReference>
<proteinExistence type="predicted"/>
<protein>
    <submittedName>
        <fullName evidence="1">Transcriptional regulator</fullName>
    </submittedName>
</protein>
<dbReference type="InterPro" id="IPR036086">
    <property type="entry name" value="ParB/Sulfiredoxin_sf"/>
</dbReference>
<gene>
    <name evidence="1" type="ORF">RAH46_18155</name>
</gene>
<name>A0ABY9QNS5_9PSED</name>
<dbReference type="SUPFAM" id="SSF110849">
    <property type="entry name" value="ParB/Sulfiredoxin"/>
    <property type="match status" value="1"/>
</dbReference>
<dbReference type="RefSeq" id="WP_011533370.1">
    <property type="nucleotide sequence ID" value="NZ_CP132921.1"/>
</dbReference>
<keyword evidence="2" id="KW-1185">Reference proteome</keyword>